<comment type="caution">
    <text evidence="3">The sequence shown here is derived from an EMBL/GenBank/DDBJ whole genome shotgun (WGS) entry which is preliminary data.</text>
</comment>
<organism evidence="3 4">
    <name type="scientific">Kushneria sinocarnis</name>
    <dbReference type="NCBI Taxonomy" id="595502"/>
    <lineage>
        <taxon>Bacteria</taxon>
        <taxon>Pseudomonadati</taxon>
        <taxon>Pseudomonadota</taxon>
        <taxon>Gammaproteobacteria</taxon>
        <taxon>Oceanospirillales</taxon>
        <taxon>Halomonadaceae</taxon>
        <taxon>Kushneria</taxon>
    </lineage>
</organism>
<feature type="coiled-coil region" evidence="1">
    <location>
        <begin position="68"/>
        <end position="98"/>
    </location>
</feature>
<keyword evidence="4" id="KW-1185">Reference proteome</keyword>
<dbReference type="Gene3D" id="1.10.10.10">
    <property type="entry name" value="Winged helix-like DNA-binding domain superfamily/Winged helix DNA-binding domain"/>
    <property type="match status" value="1"/>
</dbReference>
<dbReference type="Pfam" id="PF12728">
    <property type="entry name" value="HTH_17"/>
    <property type="match status" value="1"/>
</dbReference>
<keyword evidence="1" id="KW-0175">Coiled coil</keyword>
<dbReference type="InterPro" id="IPR009061">
    <property type="entry name" value="DNA-bd_dom_put_sf"/>
</dbReference>
<proteinExistence type="predicted"/>
<gene>
    <name evidence="3" type="ORF">C7446_2321</name>
</gene>
<reference evidence="3 4" key="1">
    <citation type="submission" date="2018-10" db="EMBL/GenBank/DDBJ databases">
        <title>Genomic Encyclopedia of Type Strains, Phase IV (KMG-IV): sequencing the most valuable type-strain genomes for metagenomic binning, comparative biology and taxonomic classification.</title>
        <authorList>
            <person name="Goeker M."/>
        </authorList>
    </citation>
    <scope>NUCLEOTIDE SEQUENCE [LARGE SCALE GENOMIC DNA]</scope>
    <source>
        <strain evidence="3 4">DSM 23229</strain>
    </source>
</reference>
<sequence>MAFKGKGRAVNRDELAEVFGVSLNTVTSWIRSGCPFEQQGRQGKPWRFNTRDVSEWLREQARADAASADTLDENLLKLRKLAAEAEQAEFDLAVARGKVAPIEEFERARALENATVRANVMNVSDRVVTQLLGETDEGRFKEILRAELIAALETSADAEIDLEEEADDDDADG</sequence>
<name>A0A420WVL8_9GAMM</name>
<dbReference type="EMBL" id="RBIN01000006">
    <property type="protein sequence ID" value="RKR02603.1"/>
    <property type="molecule type" value="Genomic_DNA"/>
</dbReference>
<dbReference type="OrthoDB" id="8410638at2"/>
<dbReference type="RefSeq" id="WP_121173236.1">
    <property type="nucleotide sequence ID" value="NZ_RBIN01000006.1"/>
</dbReference>
<dbReference type="InterPro" id="IPR036388">
    <property type="entry name" value="WH-like_DNA-bd_sf"/>
</dbReference>
<feature type="domain" description="Helix-turn-helix" evidence="2">
    <location>
        <begin position="13"/>
        <end position="60"/>
    </location>
</feature>
<evidence type="ECO:0000259" key="2">
    <source>
        <dbReference type="Pfam" id="PF12728"/>
    </source>
</evidence>
<protein>
    <submittedName>
        <fullName evidence="3">Phage terminase Nu1 subunit (DNA packaging protein)</fullName>
    </submittedName>
</protein>
<evidence type="ECO:0000313" key="4">
    <source>
        <dbReference type="Proteomes" id="UP000281975"/>
    </source>
</evidence>
<dbReference type="InterPro" id="IPR041657">
    <property type="entry name" value="HTH_17"/>
</dbReference>
<dbReference type="Proteomes" id="UP000281975">
    <property type="component" value="Unassembled WGS sequence"/>
</dbReference>
<evidence type="ECO:0000256" key="1">
    <source>
        <dbReference type="SAM" id="Coils"/>
    </source>
</evidence>
<dbReference type="AlphaFoldDB" id="A0A420WVL8"/>
<evidence type="ECO:0000313" key="3">
    <source>
        <dbReference type="EMBL" id="RKR02603.1"/>
    </source>
</evidence>
<dbReference type="SUPFAM" id="SSF46955">
    <property type="entry name" value="Putative DNA-binding domain"/>
    <property type="match status" value="1"/>
</dbReference>
<accession>A0A420WVL8</accession>